<organism evidence="1">
    <name type="scientific">Arundo donax</name>
    <name type="common">Giant reed</name>
    <name type="synonym">Donax arundinaceus</name>
    <dbReference type="NCBI Taxonomy" id="35708"/>
    <lineage>
        <taxon>Eukaryota</taxon>
        <taxon>Viridiplantae</taxon>
        <taxon>Streptophyta</taxon>
        <taxon>Embryophyta</taxon>
        <taxon>Tracheophyta</taxon>
        <taxon>Spermatophyta</taxon>
        <taxon>Magnoliopsida</taxon>
        <taxon>Liliopsida</taxon>
        <taxon>Poales</taxon>
        <taxon>Poaceae</taxon>
        <taxon>PACMAD clade</taxon>
        <taxon>Arundinoideae</taxon>
        <taxon>Arundineae</taxon>
        <taxon>Arundo</taxon>
    </lineage>
</organism>
<dbReference type="AlphaFoldDB" id="A0A0A9CMC0"/>
<keyword evidence="1" id="KW-0808">Transferase</keyword>
<proteinExistence type="predicted"/>
<reference evidence="1" key="1">
    <citation type="submission" date="2014-09" db="EMBL/GenBank/DDBJ databases">
        <authorList>
            <person name="Magalhaes I.L.F."/>
            <person name="Oliveira U."/>
            <person name="Santos F.R."/>
            <person name="Vidigal T.H.D.A."/>
            <person name="Brescovit A.D."/>
            <person name="Santos A.J."/>
        </authorList>
    </citation>
    <scope>NUCLEOTIDE SEQUENCE</scope>
    <source>
        <tissue evidence="1">Shoot tissue taken approximately 20 cm above the soil surface</tissue>
    </source>
</reference>
<evidence type="ECO:0000313" key="1">
    <source>
        <dbReference type="EMBL" id="JAD72632.1"/>
    </source>
</evidence>
<dbReference type="EMBL" id="GBRH01225263">
    <property type="protein sequence ID" value="JAD72632.1"/>
    <property type="molecule type" value="Transcribed_RNA"/>
</dbReference>
<reference evidence="1" key="2">
    <citation type="journal article" date="2015" name="Data Brief">
        <title>Shoot transcriptome of the giant reed, Arundo donax.</title>
        <authorList>
            <person name="Barrero R.A."/>
            <person name="Guerrero F.D."/>
            <person name="Moolhuijzen P."/>
            <person name="Goolsby J.A."/>
            <person name="Tidwell J."/>
            <person name="Bellgard S.E."/>
            <person name="Bellgard M.I."/>
        </authorList>
    </citation>
    <scope>NUCLEOTIDE SEQUENCE</scope>
    <source>
        <tissue evidence="1">Shoot tissue taken approximately 20 cm above the soil surface</tissue>
    </source>
</reference>
<sequence>MSRSIPDLCRPGRPDVSFMWPALVLRLFKLSRLAQCIASRSVGGAVRWWWWPRQLCCRNAAEMSLDALTFNWPPLLLLQWFSQSSCPLVTRS</sequence>
<accession>A0A0A9CMC0</accession>
<name>A0A0A9CMC0_ARUDO</name>
<protein>
    <submittedName>
        <fullName evidence="1">Glucosamine 6-phosphate N-acetyltransferase</fullName>
    </submittedName>
</protein>
<dbReference type="GO" id="GO:0016740">
    <property type="term" value="F:transferase activity"/>
    <property type="evidence" value="ECO:0007669"/>
    <property type="project" value="UniProtKB-KW"/>
</dbReference>